<name>A0A6J4RA88_9ACTN</name>
<evidence type="ECO:0000313" key="2">
    <source>
        <dbReference type="EMBL" id="CAA9463473.1"/>
    </source>
</evidence>
<accession>A0A6J4RA88</accession>
<dbReference type="EMBL" id="CADCVH010000087">
    <property type="protein sequence ID" value="CAA9463473.1"/>
    <property type="molecule type" value="Genomic_DNA"/>
</dbReference>
<keyword evidence="1" id="KW-0812">Transmembrane</keyword>
<evidence type="ECO:0000256" key="1">
    <source>
        <dbReference type="SAM" id="Phobius"/>
    </source>
</evidence>
<gene>
    <name evidence="2" type="ORF">AVDCRST_MAG02-2785</name>
</gene>
<dbReference type="AlphaFoldDB" id="A0A6J4RA88"/>
<sequence length="55" mass="5735">MPPALVAEAVDPTLFGQKAAAQRMPDTGGVPLTLPLVALLMSVCGLGFAIRRLCR</sequence>
<proteinExistence type="predicted"/>
<organism evidence="2">
    <name type="scientific">uncultured Rubrobacteraceae bacterium</name>
    <dbReference type="NCBI Taxonomy" id="349277"/>
    <lineage>
        <taxon>Bacteria</taxon>
        <taxon>Bacillati</taxon>
        <taxon>Actinomycetota</taxon>
        <taxon>Rubrobacteria</taxon>
        <taxon>Rubrobacterales</taxon>
        <taxon>Rubrobacteraceae</taxon>
        <taxon>environmental samples</taxon>
    </lineage>
</organism>
<reference evidence="2" key="1">
    <citation type="submission" date="2020-02" db="EMBL/GenBank/DDBJ databases">
        <authorList>
            <person name="Meier V. D."/>
        </authorList>
    </citation>
    <scope>NUCLEOTIDE SEQUENCE</scope>
    <source>
        <strain evidence="2">AVDCRST_MAG02</strain>
    </source>
</reference>
<keyword evidence="1" id="KW-0472">Membrane</keyword>
<feature type="transmembrane region" description="Helical" evidence="1">
    <location>
        <begin position="32"/>
        <end position="50"/>
    </location>
</feature>
<protein>
    <submittedName>
        <fullName evidence="2">Uncharacterized protein</fullName>
    </submittedName>
</protein>
<keyword evidence="1" id="KW-1133">Transmembrane helix</keyword>